<gene>
    <name evidence="1" type="ORF">SAMN05216188_12344</name>
</gene>
<keyword evidence="2" id="KW-1185">Reference proteome</keyword>
<evidence type="ECO:0000313" key="1">
    <source>
        <dbReference type="EMBL" id="SES14669.1"/>
    </source>
</evidence>
<dbReference type="EMBL" id="FOFR01000023">
    <property type="protein sequence ID" value="SES14669.1"/>
    <property type="molecule type" value="Genomic_DNA"/>
</dbReference>
<reference evidence="2" key="1">
    <citation type="submission" date="2016-10" db="EMBL/GenBank/DDBJ databases">
        <authorList>
            <person name="Varghese N."/>
            <person name="Submissions S."/>
        </authorList>
    </citation>
    <scope>NUCLEOTIDE SEQUENCE [LARGE SCALE GENOMIC DNA]</scope>
    <source>
        <strain evidence="2">CGMCC 4.3525</strain>
    </source>
</reference>
<organism evidence="1 2">
    <name type="scientific">Lentzea xinjiangensis</name>
    <dbReference type="NCBI Taxonomy" id="402600"/>
    <lineage>
        <taxon>Bacteria</taxon>
        <taxon>Bacillati</taxon>
        <taxon>Actinomycetota</taxon>
        <taxon>Actinomycetes</taxon>
        <taxon>Pseudonocardiales</taxon>
        <taxon>Pseudonocardiaceae</taxon>
        <taxon>Lentzea</taxon>
    </lineage>
</organism>
<accession>A0A1H9UZ89</accession>
<protein>
    <submittedName>
        <fullName evidence="1">Uncharacterized protein</fullName>
    </submittedName>
</protein>
<sequence>MFEPYLAAYHYYALFEDGRGMSDVGNAEDLYRRIAPHEEQEYTGHGVWVSSDGLSRAGERDSDDAYREVSATELERLGQLVDDRGPLREVRRDGFEGGGFAVFRHEADMVDLHSAYAVVDELLPEHRFALPLASFERDVLAGIVALLAARRRAEPVDGHYCFAAFERLGDVADLDRAHALIRCSSSGDGEWEIYLQEGVWVRGEQPRHDVVLPIGRDDLERTIRGRETAEARYFDVWHGFATEDGRYLHDLVRRTGSSDDTPDDLGWRHTDVLTRLEPGWWVVELGERNFRGARYVAALTERSRRFHGQPHDYRAVFRKDDRVYSNVCDLGNVLFLAKRLPNPYELEYELWTPDGWQPTSTMLLEYTTLPISEEEFQRLAAPRQDEPGVDDLGR</sequence>
<name>A0A1H9UZ89_9PSEU</name>
<dbReference type="RefSeq" id="WP_143116404.1">
    <property type="nucleotide sequence ID" value="NZ_FOFR01000023.1"/>
</dbReference>
<dbReference type="AlphaFoldDB" id="A0A1H9UZ89"/>
<evidence type="ECO:0000313" key="2">
    <source>
        <dbReference type="Proteomes" id="UP000199352"/>
    </source>
</evidence>
<dbReference type="Proteomes" id="UP000199352">
    <property type="component" value="Unassembled WGS sequence"/>
</dbReference>
<proteinExistence type="predicted"/>
<dbReference type="OrthoDB" id="3701262at2"/>